<organism evidence="1 2">
    <name type="scientific">Trifolium medium</name>
    <dbReference type="NCBI Taxonomy" id="97028"/>
    <lineage>
        <taxon>Eukaryota</taxon>
        <taxon>Viridiplantae</taxon>
        <taxon>Streptophyta</taxon>
        <taxon>Embryophyta</taxon>
        <taxon>Tracheophyta</taxon>
        <taxon>Spermatophyta</taxon>
        <taxon>Magnoliopsida</taxon>
        <taxon>eudicotyledons</taxon>
        <taxon>Gunneridae</taxon>
        <taxon>Pentapetalae</taxon>
        <taxon>rosids</taxon>
        <taxon>fabids</taxon>
        <taxon>Fabales</taxon>
        <taxon>Fabaceae</taxon>
        <taxon>Papilionoideae</taxon>
        <taxon>50 kb inversion clade</taxon>
        <taxon>NPAAA clade</taxon>
        <taxon>Hologalegina</taxon>
        <taxon>IRL clade</taxon>
        <taxon>Trifolieae</taxon>
        <taxon>Trifolium</taxon>
    </lineage>
</organism>
<keyword evidence="2" id="KW-1185">Reference proteome</keyword>
<dbReference type="Proteomes" id="UP000265520">
    <property type="component" value="Unassembled WGS sequence"/>
</dbReference>
<evidence type="ECO:0000313" key="1">
    <source>
        <dbReference type="EMBL" id="MCI92443.1"/>
    </source>
</evidence>
<dbReference type="AlphaFoldDB" id="A0A392VY93"/>
<comment type="caution">
    <text evidence="1">The sequence shown here is derived from an EMBL/GenBank/DDBJ whole genome shotgun (WGS) entry which is preliminary data.</text>
</comment>
<protein>
    <submittedName>
        <fullName evidence="1">Uncharacterized protein</fullName>
    </submittedName>
</protein>
<proteinExistence type="predicted"/>
<accession>A0A392VY93</accession>
<name>A0A392VY93_9FABA</name>
<dbReference type="EMBL" id="LXQA011301384">
    <property type="protein sequence ID" value="MCI92443.1"/>
    <property type="molecule type" value="Genomic_DNA"/>
</dbReference>
<evidence type="ECO:0000313" key="2">
    <source>
        <dbReference type="Proteomes" id="UP000265520"/>
    </source>
</evidence>
<reference evidence="1 2" key="1">
    <citation type="journal article" date="2018" name="Front. Plant Sci.">
        <title>Red Clover (Trifolium pratense) and Zigzag Clover (T. medium) - A Picture of Genomic Similarities and Differences.</title>
        <authorList>
            <person name="Dluhosova J."/>
            <person name="Istvanek J."/>
            <person name="Nedelnik J."/>
            <person name="Repkova J."/>
        </authorList>
    </citation>
    <scope>NUCLEOTIDE SEQUENCE [LARGE SCALE GENOMIC DNA]</scope>
    <source>
        <strain evidence="2">cv. 10/8</strain>
        <tissue evidence="1">Leaf</tissue>
    </source>
</reference>
<sequence length="43" mass="5086">ERSLNVLRLNEVLKEEGRSEKFRDAETVLRRRSEKVTESGLRV</sequence>
<feature type="non-terminal residue" evidence="1">
    <location>
        <position position="1"/>
    </location>
</feature>